<accession>A0A495JZJ7</accession>
<dbReference type="EMBL" id="RBKV01000001">
    <property type="protein sequence ID" value="RKR93672.1"/>
    <property type="molecule type" value="Genomic_DNA"/>
</dbReference>
<comment type="caution">
    <text evidence="2">The sequence shown here is derived from an EMBL/GenBank/DDBJ whole genome shotgun (WGS) entry which is preliminary data.</text>
</comment>
<dbReference type="GO" id="GO:0003700">
    <property type="term" value="F:DNA-binding transcription factor activity"/>
    <property type="evidence" value="ECO:0007669"/>
    <property type="project" value="InterPro"/>
</dbReference>
<dbReference type="InterPro" id="IPR036390">
    <property type="entry name" value="WH_DNA-bd_sf"/>
</dbReference>
<reference evidence="2 3" key="1">
    <citation type="submission" date="2018-10" db="EMBL/GenBank/DDBJ databases">
        <title>Sequencing the genomes of 1000 actinobacteria strains.</title>
        <authorList>
            <person name="Klenk H.-P."/>
        </authorList>
    </citation>
    <scope>NUCLEOTIDE SEQUENCE [LARGE SCALE GENOMIC DNA]</scope>
    <source>
        <strain evidence="2 3">DSM 44343</strain>
    </source>
</reference>
<dbReference type="Gene3D" id="1.10.10.10">
    <property type="entry name" value="Winged helix-like DNA-binding domain superfamily/Winged helix DNA-binding domain"/>
    <property type="match status" value="1"/>
</dbReference>
<evidence type="ECO:0000259" key="1">
    <source>
        <dbReference type="SMART" id="SM00347"/>
    </source>
</evidence>
<dbReference type="AlphaFoldDB" id="A0A495JZJ7"/>
<evidence type="ECO:0000313" key="2">
    <source>
        <dbReference type="EMBL" id="RKR93672.1"/>
    </source>
</evidence>
<sequence>MTDTPDTQDDVWLSPDQQRDWASLVAVLMTLPGKLDTQLKQVAGINFYEYSVMVSLSNAPGHVSVMSDLAMEAKGSLSRLSHAVSRLEAAGWVERRSCGGAGRRTEVLMTETGWQELQRIAPTHVEEVRRLVVDAMDAAQLEQLGSAARLIAAAVDPALADVLASPIARSDKTQD</sequence>
<dbReference type="InterPro" id="IPR036388">
    <property type="entry name" value="WH-like_DNA-bd_sf"/>
</dbReference>
<evidence type="ECO:0000313" key="3">
    <source>
        <dbReference type="Proteomes" id="UP000274762"/>
    </source>
</evidence>
<dbReference type="InterPro" id="IPR039422">
    <property type="entry name" value="MarR/SlyA-like"/>
</dbReference>
<dbReference type="Proteomes" id="UP000274762">
    <property type="component" value="Unassembled WGS sequence"/>
</dbReference>
<dbReference type="RefSeq" id="WP_211339012.1">
    <property type="nucleotide sequence ID" value="NZ_CBCRXS010000001.1"/>
</dbReference>
<proteinExistence type="predicted"/>
<protein>
    <submittedName>
        <fullName evidence="2">MarR family transcriptional regulator</fullName>
    </submittedName>
</protein>
<gene>
    <name evidence="2" type="ORF">DFJ75_0457</name>
</gene>
<dbReference type="GO" id="GO:0006950">
    <property type="term" value="P:response to stress"/>
    <property type="evidence" value="ECO:0007669"/>
    <property type="project" value="TreeGrafter"/>
</dbReference>
<dbReference type="SMART" id="SM00347">
    <property type="entry name" value="HTH_MARR"/>
    <property type="match status" value="1"/>
</dbReference>
<organism evidence="2 3">
    <name type="scientific">Williamsia marianensis</name>
    <dbReference type="NCBI Taxonomy" id="85044"/>
    <lineage>
        <taxon>Bacteria</taxon>
        <taxon>Bacillati</taxon>
        <taxon>Actinomycetota</taxon>
        <taxon>Actinomycetes</taxon>
        <taxon>Mycobacteriales</taxon>
        <taxon>Nocardiaceae</taxon>
        <taxon>Williamsia</taxon>
    </lineage>
</organism>
<dbReference type="PANTHER" id="PTHR33164">
    <property type="entry name" value="TRANSCRIPTIONAL REGULATOR, MARR FAMILY"/>
    <property type="match status" value="1"/>
</dbReference>
<dbReference type="PANTHER" id="PTHR33164:SF99">
    <property type="entry name" value="MARR FAMILY REGULATORY PROTEIN"/>
    <property type="match status" value="1"/>
</dbReference>
<dbReference type="SUPFAM" id="SSF46785">
    <property type="entry name" value="Winged helix' DNA-binding domain"/>
    <property type="match status" value="1"/>
</dbReference>
<name>A0A495JZJ7_WILMA</name>
<dbReference type="InterPro" id="IPR000835">
    <property type="entry name" value="HTH_MarR-typ"/>
</dbReference>
<feature type="domain" description="HTH marR-type" evidence="1">
    <location>
        <begin position="38"/>
        <end position="141"/>
    </location>
</feature>